<reference evidence="2" key="1">
    <citation type="submission" date="2020-03" db="EMBL/GenBank/DDBJ databases">
        <authorList>
            <person name="Weist P."/>
        </authorList>
    </citation>
    <scope>NUCLEOTIDE SEQUENCE</scope>
</reference>
<feature type="compositionally biased region" description="Low complexity" evidence="1">
    <location>
        <begin position="17"/>
        <end position="41"/>
    </location>
</feature>
<sequence>MSAPDPPQPGSARWRRPVAAPVAAAPGGSARWPRRPVAPAPGGSGARWRRPVAAAPGGSGARWQRRPVAAAPGGSGAREPVPERVLISLTSDGSLTCAGPGSPPHLAFVPRRPTGEAE</sequence>
<feature type="region of interest" description="Disordered" evidence="1">
    <location>
        <begin position="1"/>
        <end position="81"/>
    </location>
</feature>
<accession>A0A9N7VRK4</accession>
<feature type="region of interest" description="Disordered" evidence="1">
    <location>
        <begin position="95"/>
        <end position="118"/>
    </location>
</feature>
<organism evidence="2 3">
    <name type="scientific">Pleuronectes platessa</name>
    <name type="common">European plaice</name>
    <dbReference type="NCBI Taxonomy" id="8262"/>
    <lineage>
        <taxon>Eukaryota</taxon>
        <taxon>Metazoa</taxon>
        <taxon>Chordata</taxon>
        <taxon>Craniata</taxon>
        <taxon>Vertebrata</taxon>
        <taxon>Euteleostomi</taxon>
        <taxon>Actinopterygii</taxon>
        <taxon>Neopterygii</taxon>
        <taxon>Teleostei</taxon>
        <taxon>Neoteleostei</taxon>
        <taxon>Acanthomorphata</taxon>
        <taxon>Carangaria</taxon>
        <taxon>Pleuronectiformes</taxon>
        <taxon>Pleuronectoidei</taxon>
        <taxon>Pleuronectidae</taxon>
        <taxon>Pleuronectes</taxon>
    </lineage>
</organism>
<dbReference type="AlphaFoldDB" id="A0A9N7VRK4"/>
<comment type="caution">
    <text evidence="2">The sequence shown here is derived from an EMBL/GenBank/DDBJ whole genome shotgun (WGS) entry which is preliminary data.</text>
</comment>
<name>A0A9N7VRK4_PLEPL</name>
<dbReference type="Proteomes" id="UP001153269">
    <property type="component" value="Unassembled WGS sequence"/>
</dbReference>
<protein>
    <submittedName>
        <fullName evidence="2">Uncharacterized protein</fullName>
    </submittedName>
</protein>
<gene>
    <name evidence="2" type="ORF">PLEPLA_LOCUS41728</name>
</gene>
<proteinExistence type="predicted"/>
<evidence type="ECO:0000256" key="1">
    <source>
        <dbReference type="SAM" id="MobiDB-lite"/>
    </source>
</evidence>
<evidence type="ECO:0000313" key="3">
    <source>
        <dbReference type="Proteomes" id="UP001153269"/>
    </source>
</evidence>
<keyword evidence="3" id="KW-1185">Reference proteome</keyword>
<dbReference type="EMBL" id="CADEAL010004193">
    <property type="protein sequence ID" value="CAB1453968.1"/>
    <property type="molecule type" value="Genomic_DNA"/>
</dbReference>
<evidence type="ECO:0000313" key="2">
    <source>
        <dbReference type="EMBL" id="CAB1453968.1"/>
    </source>
</evidence>